<accession>A0A1B1BPN8</accession>
<dbReference type="AlphaFoldDB" id="A0A1B1BPN8"/>
<dbReference type="EMBL" id="CP016282">
    <property type="protein sequence ID" value="ANP74498.1"/>
    <property type="molecule type" value="Genomic_DNA"/>
</dbReference>
<gene>
    <name evidence="1" type="ORF">PA27867_3576</name>
</gene>
<dbReference type="KEGG" id="cart:PA27867_3576"/>
<dbReference type="OrthoDB" id="9835841at2"/>
<evidence type="ECO:0000313" key="1">
    <source>
        <dbReference type="EMBL" id="ANP74498.1"/>
    </source>
</evidence>
<name>A0A1B1BPN8_9MICO</name>
<evidence type="ECO:0000313" key="2">
    <source>
        <dbReference type="Proteomes" id="UP000092582"/>
    </source>
</evidence>
<sequence>MTRMETRGERLARKPPKRRRTWIPVLPGDLSNLDRMDGLTERTTVATSGERTVTVEREMTCRKEVIYFGIDTRCFWSGLVEVHIDSDDWATWECGNKHANQFKEER</sequence>
<keyword evidence="2" id="KW-1185">Reference proteome</keyword>
<reference evidence="1 2" key="1">
    <citation type="submission" date="2016-06" db="EMBL/GenBank/DDBJ databases">
        <title>Genome sequencing of Cryobacterium arcticum PAMC 27867.</title>
        <authorList>
            <person name="Lee J."/>
            <person name="Kim O.-S."/>
        </authorList>
    </citation>
    <scope>NUCLEOTIDE SEQUENCE [LARGE SCALE GENOMIC DNA]</scope>
    <source>
        <strain evidence="1 2">PAMC 27867</strain>
    </source>
</reference>
<dbReference type="Proteomes" id="UP000092582">
    <property type="component" value="Chromosome 1"/>
</dbReference>
<protein>
    <submittedName>
        <fullName evidence="1">Uncharacterized protein</fullName>
    </submittedName>
</protein>
<dbReference type="STRING" id="670052.PA27867_3576"/>
<proteinExistence type="predicted"/>
<organism evidence="1 2">
    <name type="scientific">Cryobacterium arcticum</name>
    <dbReference type="NCBI Taxonomy" id="670052"/>
    <lineage>
        <taxon>Bacteria</taxon>
        <taxon>Bacillati</taxon>
        <taxon>Actinomycetota</taxon>
        <taxon>Actinomycetes</taxon>
        <taxon>Micrococcales</taxon>
        <taxon>Microbacteriaceae</taxon>
        <taxon>Cryobacterium</taxon>
    </lineage>
</organism>
<dbReference type="RefSeq" id="WP_066598421.1">
    <property type="nucleotide sequence ID" value="NZ_CP016282.1"/>
</dbReference>